<evidence type="ECO:0000313" key="2">
    <source>
        <dbReference type="Proteomes" id="UP001249291"/>
    </source>
</evidence>
<dbReference type="Proteomes" id="UP001249291">
    <property type="component" value="Unassembled WGS sequence"/>
</dbReference>
<dbReference type="SUPFAM" id="SSF55874">
    <property type="entry name" value="ATPase domain of HSP90 chaperone/DNA topoisomerase II/histidine kinase"/>
    <property type="match status" value="1"/>
</dbReference>
<dbReference type="InterPro" id="IPR036890">
    <property type="entry name" value="HATPase_C_sf"/>
</dbReference>
<reference evidence="1 2" key="1">
    <citation type="submission" date="2023-08" db="EMBL/GenBank/DDBJ databases">
        <title>Functional and genomic diversity of the sorghum phyllosphere microbiome.</title>
        <authorList>
            <person name="Shade A."/>
        </authorList>
    </citation>
    <scope>NUCLEOTIDE SEQUENCE [LARGE SCALE GENOMIC DNA]</scope>
    <source>
        <strain evidence="1 2">SORGH_AS_0445</strain>
    </source>
</reference>
<evidence type="ECO:0008006" key="3">
    <source>
        <dbReference type="Google" id="ProtNLM"/>
    </source>
</evidence>
<name>A0ABU1HWG0_9MICO</name>
<gene>
    <name evidence="1" type="ORF">QE375_003193</name>
</gene>
<dbReference type="Gene3D" id="3.30.565.10">
    <property type="entry name" value="Histidine kinase-like ATPase, C-terminal domain"/>
    <property type="match status" value="1"/>
</dbReference>
<dbReference type="EMBL" id="JAVIZQ010000001">
    <property type="protein sequence ID" value="MDR6143639.1"/>
    <property type="molecule type" value="Genomic_DNA"/>
</dbReference>
<sequence length="483" mass="53988">MRDEILVPGVELLESMRSVGYSFESAVADIIDNSIAAGAKRIQVLADSVKASYIAFLDDGAGMSPEEARHALKLAGTSGSERDSKDLGRFGLGLKTASLSQCRRLTVVSVQDGSLTALQWDLDYVLSTGNWSIRVLDPADLPEIPHADELASLKTGTLVVWQALDYLLAGAPDPSLEVSERLMSLRHHIGLVFQRFMEGRAAIRIEVNGVAVNNVDPFLEGSSKTQIGPREAVVIDGYVVTVEPFTLPHPSALSARERKRQDLGAAMREHQGFYVYRNRRLISHGGWFGLAKLDELTKQARVRVDIPPELDQQWQLDIKKSRVEPPQAFRSRFRQIIEHVTGGSKRLHQFRGRASVRSDAVYLWRAIEERGGYRYTINREHPMISGLEAQLPLEKRKLLDQTLNDLATYFPAPDLYVRMADNQPRIEIDSTQSELRDRLRAIRDAGGSLADPEAILPALRRVEPFNNVVDLQSLVAQVWKENI</sequence>
<accession>A0ABU1HWG0</accession>
<dbReference type="RefSeq" id="WP_309692950.1">
    <property type="nucleotide sequence ID" value="NZ_JAVIZQ010000001.1"/>
</dbReference>
<protein>
    <recommendedName>
        <fullName evidence="3">ATP-binding protein</fullName>
    </recommendedName>
</protein>
<evidence type="ECO:0000313" key="1">
    <source>
        <dbReference type="EMBL" id="MDR6143639.1"/>
    </source>
</evidence>
<dbReference type="Pfam" id="PF13589">
    <property type="entry name" value="HATPase_c_3"/>
    <property type="match status" value="1"/>
</dbReference>
<proteinExistence type="predicted"/>
<organism evidence="1 2">
    <name type="scientific">Microbacterium foliorum</name>
    <dbReference type="NCBI Taxonomy" id="104336"/>
    <lineage>
        <taxon>Bacteria</taxon>
        <taxon>Bacillati</taxon>
        <taxon>Actinomycetota</taxon>
        <taxon>Actinomycetes</taxon>
        <taxon>Micrococcales</taxon>
        <taxon>Microbacteriaceae</taxon>
        <taxon>Microbacterium</taxon>
    </lineage>
</organism>
<keyword evidence="2" id="KW-1185">Reference proteome</keyword>
<comment type="caution">
    <text evidence="1">The sequence shown here is derived from an EMBL/GenBank/DDBJ whole genome shotgun (WGS) entry which is preliminary data.</text>
</comment>